<organism evidence="2 3">
    <name type="scientific">Rhamnella rubrinervis</name>
    <dbReference type="NCBI Taxonomy" id="2594499"/>
    <lineage>
        <taxon>Eukaryota</taxon>
        <taxon>Viridiplantae</taxon>
        <taxon>Streptophyta</taxon>
        <taxon>Embryophyta</taxon>
        <taxon>Tracheophyta</taxon>
        <taxon>Spermatophyta</taxon>
        <taxon>Magnoliopsida</taxon>
        <taxon>eudicotyledons</taxon>
        <taxon>Gunneridae</taxon>
        <taxon>Pentapetalae</taxon>
        <taxon>rosids</taxon>
        <taxon>fabids</taxon>
        <taxon>Rosales</taxon>
        <taxon>Rhamnaceae</taxon>
        <taxon>rhamnoid group</taxon>
        <taxon>Rhamneae</taxon>
        <taxon>Rhamnella</taxon>
    </lineage>
</organism>
<protein>
    <recommendedName>
        <fullName evidence="4">DUF4283 domain-containing protein</fullName>
    </recommendedName>
</protein>
<name>A0A8K0HBH7_9ROSA</name>
<dbReference type="AlphaFoldDB" id="A0A8K0HBH7"/>
<feature type="compositionally biased region" description="Acidic residues" evidence="1">
    <location>
        <begin position="415"/>
        <end position="429"/>
    </location>
</feature>
<reference evidence="2" key="1">
    <citation type="submission" date="2020-03" db="EMBL/GenBank/DDBJ databases">
        <title>A high-quality chromosome-level genome assembly of a woody plant with both climbing and erect habits, Rhamnella rubrinervis.</title>
        <authorList>
            <person name="Lu Z."/>
            <person name="Yang Y."/>
            <person name="Zhu X."/>
            <person name="Sun Y."/>
        </authorList>
    </citation>
    <scope>NUCLEOTIDE SEQUENCE</scope>
    <source>
        <strain evidence="2">BYM</strain>
        <tissue evidence="2">Leaf</tissue>
    </source>
</reference>
<evidence type="ECO:0000256" key="1">
    <source>
        <dbReference type="SAM" id="MobiDB-lite"/>
    </source>
</evidence>
<accession>A0A8K0HBH7</accession>
<dbReference type="PANTHER" id="PTHR31286">
    <property type="entry name" value="GLYCINE-RICH CELL WALL STRUCTURAL PROTEIN 1.8-LIKE"/>
    <property type="match status" value="1"/>
</dbReference>
<keyword evidence="3" id="KW-1185">Reference proteome</keyword>
<dbReference type="EMBL" id="VOIH02000004">
    <property type="protein sequence ID" value="KAF3449124.1"/>
    <property type="molecule type" value="Genomic_DNA"/>
</dbReference>
<evidence type="ECO:0008006" key="4">
    <source>
        <dbReference type="Google" id="ProtNLM"/>
    </source>
</evidence>
<feature type="compositionally biased region" description="Polar residues" evidence="1">
    <location>
        <begin position="430"/>
        <end position="441"/>
    </location>
</feature>
<dbReference type="Proteomes" id="UP000796880">
    <property type="component" value="Unassembled WGS sequence"/>
</dbReference>
<gene>
    <name evidence="2" type="ORF">FNV43_RR09849</name>
</gene>
<sequence length="551" mass="62129">MYGDVAQVVECSLSMREARGSISRISTSKTKERHFRVPEWLSGMNRNHVDSARAEKPELLSSYSKVVCQNAGNRARRLRFVRKWGSFVIASMQIVVDRPSLQISWSLFRSSSIVCKNRLVREVTEGELRLRGCRGFEVRSSLDRAAWVATLRIAWTPRDPLTCKLVDLGCCRQLISLGRGYFQVLLFSTEDRQKVWSDGSLNLKLGIVRLQVWVKNFNSATQKLTNAQIWVRFYNLNWEFWHPHILTDLARGIAGFILEKLLLETKDHCIEVELYFESFPNFCTSCHSVGHSVAKYKSVIGKMPLKDGSHVNKKENKAPVLNQVYKARQVPLQPIKSTTPSMPTTNAFDVLNTEVTPAHIEDMVHQHDATLSGMTNKMGIEVRSSAPDLGAATTRTDINIEMGKSIRTTSKGNEPEDDDYADDFGEDEWTSLQGEGSSKPSNEFDDTPYTGQQSNTMVMVPIESSGALTTEQGNLDLVASQPNFSETTDQNLWNMVKKKPGRPRKVQTLTGTQINEQTFLSAFDTTDLNLWSTVKRKPGRPRKLQIATSNL</sequence>
<evidence type="ECO:0000313" key="2">
    <source>
        <dbReference type="EMBL" id="KAF3449124.1"/>
    </source>
</evidence>
<comment type="caution">
    <text evidence="2">The sequence shown here is derived from an EMBL/GenBank/DDBJ whole genome shotgun (WGS) entry which is preliminary data.</text>
</comment>
<feature type="region of interest" description="Disordered" evidence="1">
    <location>
        <begin position="403"/>
        <end position="452"/>
    </location>
</feature>
<proteinExistence type="predicted"/>
<dbReference type="PANTHER" id="PTHR31286:SF60">
    <property type="entry name" value="PROTEIN, PUTATIVE-RELATED"/>
    <property type="match status" value="1"/>
</dbReference>
<evidence type="ECO:0000313" key="3">
    <source>
        <dbReference type="Proteomes" id="UP000796880"/>
    </source>
</evidence>
<dbReference type="InterPro" id="IPR040256">
    <property type="entry name" value="At4g02000-like"/>
</dbReference>